<dbReference type="GO" id="GO:0016301">
    <property type="term" value="F:kinase activity"/>
    <property type="evidence" value="ECO:0007669"/>
    <property type="project" value="UniProtKB-KW"/>
</dbReference>
<name>A0A0L7R5C4_9HYME</name>
<dbReference type="Pfam" id="PF02493">
    <property type="entry name" value="MORN"/>
    <property type="match status" value="1"/>
</dbReference>
<reference evidence="2 3" key="1">
    <citation type="submission" date="2015-07" db="EMBL/GenBank/DDBJ databases">
        <title>The genome of Habropoda laboriosa.</title>
        <authorList>
            <person name="Pan H."/>
            <person name="Kapheim K."/>
        </authorList>
    </citation>
    <scope>NUCLEOTIDE SEQUENCE [LARGE SCALE GENOMIC DNA]</scope>
    <source>
        <strain evidence="2">0110345459</strain>
    </source>
</reference>
<evidence type="ECO:0000313" key="2">
    <source>
        <dbReference type="EMBL" id="KOC66085.1"/>
    </source>
</evidence>
<protein>
    <submittedName>
        <fullName evidence="2">Phosphatidylinositol 4-phosphate 5-kinase 6</fullName>
    </submittedName>
</protein>
<dbReference type="PANTHER" id="PTHR46917:SF1">
    <property type="entry name" value="MORN REPEAT-CONTAINING PROTEIN 2"/>
    <property type="match status" value="1"/>
</dbReference>
<accession>A0A0L7R5C4</accession>
<dbReference type="Gene3D" id="2.20.110.10">
    <property type="entry name" value="Histone H3 K4-specific methyltransferase SET7/9 N-terminal domain"/>
    <property type="match status" value="1"/>
</dbReference>
<sequence>MKKLAAGLATKSNITEILSQNVKTGTEKFTFLNGDVYGGEYKLVYEPFLLVKQGKGTYATDNFDVYHGEWDNDTFATSDIHIKYNNDAQYRGKIDSNGAMNGLGTYIFPDGSSIEADWVDNVPFANIIFREPLGFAWVVQDTTKDAVTFSPGNHFWNNLLSDESITQSTESSLGENELN</sequence>
<dbReference type="PANTHER" id="PTHR46917">
    <property type="entry name" value="MORN REPEAT-CONTAINING PROTEIN 2"/>
    <property type="match status" value="1"/>
</dbReference>
<dbReference type="Proteomes" id="UP000053825">
    <property type="component" value="Unassembled WGS sequence"/>
</dbReference>
<keyword evidence="1" id="KW-0677">Repeat</keyword>
<keyword evidence="2" id="KW-0808">Transferase</keyword>
<dbReference type="STRING" id="597456.A0A0L7R5C4"/>
<dbReference type="InterPro" id="IPR003409">
    <property type="entry name" value="MORN"/>
</dbReference>
<evidence type="ECO:0000256" key="1">
    <source>
        <dbReference type="ARBA" id="ARBA00022737"/>
    </source>
</evidence>
<dbReference type="InterPro" id="IPR052849">
    <property type="entry name" value="MORN_repeat_protein"/>
</dbReference>
<dbReference type="OrthoDB" id="437960at2759"/>
<organism evidence="2 3">
    <name type="scientific">Habropoda laboriosa</name>
    <dbReference type="NCBI Taxonomy" id="597456"/>
    <lineage>
        <taxon>Eukaryota</taxon>
        <taxon>Metazoa</taxon>
        <taxon>Ecdysozoa</taxon>
        <taxon>Arthropoda</taxon>
        <taxon>Hexapoda</taxon>
        <taxon>Insecta</taxon>
        <taxon>Pterygota</taxon>
        <taxon>Neoptera</taxon>
        <taxon>Endopterygota</taxon>
        <taxon>Hymenoptera</taxon>
        <taxon>Apocrita</taxon>
        <taxon>Aculeata</taxon>
        <taxon>Apoidea</taxon>
        <taxon>Anthophila</taxon>
        <taxon>Apidae</taxon>
        <taxon>Habropoda</taxon>
    </lineage>
</organism>
<gene>
    <name evidence="2" type="ORF">WH47_00978</name>
</gene>
<proteinExistence type="predicted"/>
<keyword evidence="3" id="KW-1185">Reference proteome</keyword>
<dbReference type="EMBL" id="KQ414652">
    <property type="protein sequence ID" value="KOC66085.1"/>
    <property type="molecule type" value="Genomic_DNA"/>
</dbReference>
<evidence type="ECO:0000313" key="3">
    <source>
        <dbReference type="Proteomes" id="UP000053825"/>
    </source>
</evidence>
<dbReference type="SUPFAM" id="SSF82185">
    <property type="entry name" value="Histone H3 K4-specific methyltransferase SET7/9 N-terminal domain"/>
    <property type="match status" value="1"/>
</dbReference>
<dbReference type="AlphaFoldDB" id="A0A0L7R5C4"/>
<keyword evidence="2" id="KW-0418">Kinase</keyword>